<keyword evidence="2" id="KW-1185">Reference proteome</keyword>
<name>A0AC61NMU2_9BACT</name>
<evidence type="ECO:0000313" key="1">
    <source>
        <dbReference type="EMBL" id="QZE13580.1"/>
    </source>
</evidence>
<gene>
    <name evidence="1" type="ORF">K4L44_13510</name>
</gene>
<accession>A0AC61NMU2</accession>
<dbReference type="Proteomes" id="UP000826212">
    <property type="component" value="Chromosome"/>
</dbReference>
<protein>
    <submittedName>
        <fullName evidence="1">Uncharacterized protein</fullName>
    </submittedName>
</protein>
<evidence type="ECO:0000313" key="2">
    <source>
        <dbReference type="Proteomes" id="UP000826212"/>
    </source>
</evidence>
<dbReference type="EMBL" id="CP081303">
    <property type="protein sequence ID" value="QZE13580.1"/>
    <property type="molecule type" value="Genomic_DNA"/>
</dbReference>
<reference evidence="1" key="1">
    <citation type="submission" date="2021-08" db="EMBL/GenBank/DDBJ databases">
        <title>Novel anaerobic bacterium isolated from sea squirt in East Sea, Republic of Korea.</title>
        <authorList>
            <person name="Nguyen T.H."/>
            <person name="Li Z."/>
            <person name="Lee Y.-J."/>
            <person name="Ko J."/>
            <person name="Kim S.-G."/>
        </authorList>
    </citation>
    <scope>NUCLEOTIDE SEQUENCE</scope>
    <source>
        <strain evidence="1">KCTC 25031</strain>
    </source>
</reference>
<sequence>MNQFREKRVQRQTFVNSISTGVVTGVIVPTIFFFVTYLTKYAEIPFKEYIDIAMEKGAMVYLLSISAFPNLIIFFLANQYNKNLFQQGLVRISIVWIVVIFALKGYFWMTL</sequence>
<organism evidence="1 2">
    <name type="scientific">Halosquirtibacter laminarini</name>
    <dbReference type="NCBI Taxonomy" id="3374600"/>
    <lineage>
        <taxon>Bacteria</taxon>
        <taxon>Pseudomonadati</taxon>
        <taxon>Bacteroidota</taxon>
        <taxon>Bacteroidia</taxon>
        <taxon>Marinilabiliales</taxon>
        <taxon>Prolixibacteraceae</taxon>
        <taxon>Halosquirtibacter</taxon>
    </lineage>
</organism>
<proteinExistence type="predicted"/>